<keyword evidence="6" id="KW-0732">Signal</keyword>
<dbReference type="Gene3D" id="3.55.50.30">
    <property type="match status" value="1"/>
</dbReference>
<dbReference type="PANTHER" id="PTHR30332:SF25">
    <property type="entry name" value="SECRETIN XPSD"/>
    <property type="match status" value="1"/>
</dbReference>
<protein>
    <submittedName>
        <fullName evidence="15">Type II secretion system protein GspD</fullName>
    </submittedName>
</protein>
<dbReference type="GO" id="GO:0015627">
    <property type="term" value="C:type II protein secretion system complex"/>
    <property type="evidence" value="ECO:0007669"/>
    <property type="project" value="InterPro"/>
</dbReference>
<sequence>MKMHTALFQTYRFNKTLSWAGLLVVTGLLIGCQYLAPFDRPKEVPEILKVQQVKPAPPQVEEVVEDNRGLKETEYFPATGSSYKAVQSNERKQPGRQNKRNAAEIAPGKPEGKYTLNFDDADIGEVAKVILGDTLKLNYVINPKVTGKISLQTTAPLSDAEMIPTLETLLRMNGAALIKSDSIYRIEPDAAAIINAPNSGIGLTGKIQPGFQVRVVPLRFAGAHEMQKIVEPLLPPKSVVYADPLRNLLIVAANADDLENVKQTVNAFDVDFMRGMAVAFFPLQNVDPTTLAHELDALMMTGDKGAMSGMVRILPVERLNAVMAISAQPAYLRDVETWIERLDRFSPHKSGNMHVYKVQNVDAVTLAQTLAQVFGPAAHAGSGPQASIAPGMSGTSIGGGGGAAFGASNLQSSVSGVGFGVSDSGQASGSSSGGFGGGSSSGSSGMGGAAAASTGSSTGASPGSSSPASSSTTGSSGSSASGGFGAGSSGLGGAGSSGTGNRQPVVAELANNARVVADPVNNALVIFAKPAEFHDIETVLKELDVMPRQVIVDAMIAEVTLTGKLQYGLQWYFNKGSSSGGLYTPGIMGFPANFPVPDTAYTKNMQNGGFSYIFSANQIRAELDLLSTEGKVKILSTPSIMVLNNQEGQINVGQQVPVSNGQQNVTTGGIPTSTSTFSYRDTGVTLKLRPRVNEGGLVLMTVQQELVQPQPAPVTAPLNPPFLQRKIISTVAVNNGDTITMGGLIQENTQDTVTGIPVLAQLPYIGWLFGTTVKSMDRTELVMLLTPRTLDSRPDVTRVANEFRRHLTGWNDLKPLSPDPGGR</sequence>
<dbReference type="AlphaFoldDB" id="A0A5Q0BKH2"/>
<keyword evidence="3 10" id="KW-0813">Transport</keyword>
<evidence type="ECO:0000256" key="10">
    <source>
        <dbReference type="RuleBase" id="RU004004"/>
    </source>
</evidence>
<dbReference type="InterPro" id="IPR005644">
    <property type="entry name" value="NolW-like"/>
</dbReference>
<dbReference type="Proteomes" id="UP000325755">
    <property type="component" value="Chromosome"/>
</dbReference>
<feature type="region of interest" description="Disordered" evidence="11">
    <location>
        <begin position="81"/>
        <end position="109"/>
    </location>
</feature>
<dbReference type="PROSITE" id="PS51257">
    <property type="entry name" value="PROKAR_LIPOPROTEIN"/>
    <property type="match status" value="1"/>
</dbReference>
<dbReference type="EMBL" id="CP044205">
    <property type="protein sequence ID" value="QFY42266.1"/>
    <property type="molecule type" value="Genomic_DNA"/>
</dbReference>
<keyword evidence="7" id="KW-0653">Protein transport</keyword>
<dbReference type="GO" id="GO:0009279">
    <property type="term" value="C:cell outer membrane"/>
    <property type="evidence" value="ECO:0007669"/>
    <property type="project" value="UniProtKB-SubCell"/>
</dbReference>
<evidence type="ECO:0000256" key="7">
    <source>
        <dbReference type="ARBA" id="ARBA00022927"/>
    </source>
</evidence>
<keyword evidence="4" id="KW-1134">Transmembrane beta strand</keyword>
<evidence type="ECO:0000256" key="2">
    <source>
        <dbReference type="ARBA" id="ARBA00006980"/>
    </source>
</evidence>
<evidence type="ECO:0000259" key="12">
    <source>
        <dbReference type="Pfam" id="PF00263"/>
    </source>
</evidence>
<evidence type="ECO:0000256" key="1">
    <source>
        <dbReference type="ARBA" id="ARBA00004442"/>
    </source>
</evidence>
<evidence type="ECO:0000256" key="8">
    <source>
        <dbReference type="ARBA" id="ARBA00023136"/>
    </source>
</evidence>
<evidence type="ECO:0000256" key="11">
    <source>
        <dbReference type="SAM" id="MobiDB-lite"/>
    </source>
</evidence>
<accession>A0A5Q0BKH2</accession>
<dbReference type="Pfam" id="PF00263">
    <property type="entry name" value="Secretin"/>
    <property type="match status" value="1"/>
</dbReference>
<dbReference type="RefSeq" id="WP_153248248.1">
    <property type="nucleotide sequence ID" value="NZ_CP044205.1"/>
</dbReference>
<feature type="domain" description="GspD-like N0" evidence="14">
    <location>
        <begin position="116"/>
        <end position="186"/>
    </location>
</feature>
<dbReference type="PRINTS" id="PR01032">
    <property type="entry name" value="PHAGEIV"/>
</dbReference>
<dbReference type="Pfam" id="PF21305">
    <property type="entry name" value="type_II_gspD_N0"/>
    <property type="match status" value="1"/>
</dbReference>
<dbReference type="InterPro" id="IPR004846">
    <property type="entry name" value="T2SS/T3SS_dom"/>
</dbReference>
<evidence type="ECO:0000256" key="9">
    <source>
        <dbReference type="ARBA" id="ARBA00023237"/>
    </source>
</evidence>
<dbReference type="InterPro" id="IPR049371">
    <property type="entry name" value="GspD-like_N0"/>
</dbReference>
<dbReference type="Pfam" id="PF03958">
    <property type="entry name" value="Secretin_N"/>
    <property type="match status" value="3"/>
</dbReference>
<feature type="region of interest" description="Disordered" evidence="11">
    <location>
        <begin position="425"/>
        <end position="484"/>
    </location>
</feature>
<dbReference type="InParanoid" id="A0A5Q0BKH2"/>
<dbReference type="PRINTS" id="PR00811">
    <property type="entry name" value="BCTERIALGSPD"/>
</dbReference>
<dbReference type="InterPro" id="IPR013356">
    <property type="entry name" value="T2SS_GspD"/>
</dbReference>
<evidence type="ECO:0000313" key="15">
    <source>
        <dbReference type="EMBL" id="QFY42266.1"/>
    </source>
</evidence>
<evidence type="ECO:0000259" key="14">
    <source>
        <dbReference type="Pfam" id="PF21305"/>
    </source>
</evidence>
<evidence type="ECO:0000313" key="16">
    <source>
        <dbReference type="Proteomes" id="UP000325755"/>
    </source>
</evidence>
<dbReference type="Gene3D" id="3.30.1370.120">
    <property type="match status" value="3"/>
</dbReference>
<evidence type="ECO:0000259" key="13">
    <source>
        <dbReference type="Pfam" id="PF03958"/>
    </source>
</evidence>
<comment type="similarity">
    <text evidence="2">Belongs to the bacterial secretin family. GSP D subfamily.</text>
</comment>
<keyword evidence="8" id="KW-0472">Membrane</keyword>
<keyword evidence="5" id="KW-0812">Transmembrane</keyword>
<feature type="domain" description="NolW-like" evidence="13">
    <location>
        <begin position="213"/>
        <end position="271"/>
    </location>
</feature>
<evidence type="ECO:0000256" key="5">
    <source>
        <dbReference type="ARBA" id="ARBA00022692"/>
    </source>
</evidence>
<proteinExistence type="inferred from homology"/>
<organism evidence="15 16">
    <name type="scientific">Candidatus Methylospira mobilis</name>
    <dbReference type="NCBI Taxonomy" id="1808979"/>
    <lineage>
        <taxon>Bacteria</taxon>
        <taxon>Pseudomonadati</taxon>
        <taxon>Pseudomonadota</taxon>
        <taxon>Gammaproteobacteria</taxon>
        <taxon>Methylococcales</taxon>
        <taxon>Methylococcaceae</taxon>
        <taxon>Candidatus Methylospira</taxon>
    </lineage>
</organism>
<feature type="domain" description="NolW-like" evidence="13">
    <location>
        <begin position="354"/>
        <end position="549"/>
    </location>
</feature>
<feature type="compositionally biased region" description="Low complexity" evidence="11">
    <location>
        <begin position="449"/>
        <end position="479"/>
    </location>
</feature>
<keyword evidence="16" id="KW-1185">Reference proteome</keyword>
<evidence type="ECO:0000256" key="6">
    <source>
        <dbReference type="ARBA" id="ARBA00022729"/>
    </source>
</evidence>
<feature type="domain" description="NolW-like" evidence="13">
    <location>
        <begin position="280"/>
        <end position="344"/>
    </location>
</feature>
<feature type="compositionally biased region" description="Gly residues" evidence="11">
    <location>
        <begin position="431"/>
        <end position="448"/>
    </location>
</feature>
<dbReference type="PANTHER" id="PTHR30332">
    <property type="entry name" value="PROBABLE GENERAL SECRETION PATHWAY PROTEIN D"/>
    <property type="match status" value="1"/>
</dbReference>
<dbReference type="GO" id="GO:0015628">
    <property type="term" value="P:protein secretion by the type II secretion system"/>
    <property type="evidence" value="ECO:0007669"/>
    <property type="project" value="InterPro"/>
</dbReference>
<evidence type="ECO:0000256" key="4">
    <source>
        <dbReference type="ARBA" id="ARBA00022452"/>
    </source>
</evidence>
<name>A0A5Q0BKH2_9GAMM</name>
<gene>
    <name evidence="15" type="primary">gspD</name>
    <name evidence="15" type="ORF">F6R98_06180</name>
</gene>
<dbReference type="FunCoup" id="A0A5Q0BKH2">
    <property type="interactions" value="101"/>
</dbReference>
<reference evidence="15 16" key="1">
    <citation type="submission" date="2019-09" db="EMBL/GenBank/DDBJ databases">
        <title>Ecophysiology of the spiral-shaped methanotroph Methylospira mobilis as revealed by the complete genome sequence.</title>
        <authorList>
            <person name="Oshkin I.Y."/>
            <person name="Dedysh S.N."/>
            <person name="Miroshnikov K."/>
            <person name="Danilova O.V."/>
            <person name="Hakobyan A."/>
            <person name="Liesack W."/>
        </authorList>
    </citation>
    <scope>NUCLEOTIDE SEQUENCE [LARGE SCALE GENOMIC DNA]</scope>
    <source>
        <strain evidence="15 16">Shm1</strain>
    </source>
</reference>
<dbReference type="KEGG" id="mmob:F6R98_06180"/>
<comment type="subcellular location">
    <subcellularLocation>
        <location evidence="1 10">Cell outer membrane</location>
    </subcellularLocation>
</comment>
<feature type="domain" description="Type II/III secretion system secretin-like" evidence="12">
    <location>
        <begin position="626"/>
        <end position="789"/>
    </location>
</feature>
<dbReference type="NCBIfam" id="TIGR02517">
    <property type="entry name" value="type_II_gspD"/>
    <property type="match status" value="1"/>
</dbReference>
<dbReference type="InterPro" id="IPR050810">
    <property type="entry name" value="Bact_Secretion_Sys_Channel"/>
</dbReference>
<evidence type="ECO:0000256" key="3">
    <source>
        <dbReference type="ARBA" id="ARBA00022448"/>
    </source>
</evidence>
<dbReference type="OrthoDB" id="9775455at2"/>
<dbReference type="InterPro" id="IPR038591">
    <property type="entry name" value="NolW-like_sf"/>
</dbReference>
<dbReference type="InterPro" id="IPR001775">
    <property type="entry name" value="GspD/PilQ"/>
</dbReference>
<keyword evidence="9" id="KW-0998">Cell outer membrane</keyword>